<dbReference type="Pfam" id="PF10706">
    <property type="entry name" value="Aminoglyc_resit"/>
    <property type="match status" value="1"/>
</dbReference>
<evidence type="ECO:0000313" key="3">
    <source>
        <dbReference type="Proteomes" id="UP001499843"/>
    </source>
</evidence>
<accession>A0ABP5PME5</accession>
<reference evidence="3" key="1">
    <citation type="journal article" date="2019" name="Int. J. Syst. Evol. Microbiol.">
        <title>The Global Catalogue of Microorganisms (GCM) 10K type strain sequencing project: providing services to taxonomists for standard genome sequencing and annotation.</title>
        <authorList>
            <consortium name="The Broad Institute Genomics Platform"/>
            <consortium name="The Broad Institute Genome Sequencing Center for Infectious Disease"/>
            <person name="Wu L."/>
            <person name="Ma J."/>
        </authorList>
    </citation>
    <scope>NUCLEOTIDE SEQUENCE [LARGE SCALE GENOMIC DNA]</scope>
    <source>
        <strain evidence="3">JCM 16114</strain>
    </source>
</reference>
<keyword evidence="3" id="KW-1185">Reference proteome</keyword>
<proteinExistence type="predicted"/>
<dbReference type="Proteomes" id="UP001499843">
    <property type="component" value="Unassembled WGS sequence"/>
</dbReference>
<evidence type="ECO:0000256" key="1">
    <source>
        <dbReference type="SAM" id="MobiDB-lite"/>
    </source>
</evidence>
<feature type="region of interest" description="Disordered" evidence="1">
    <location>
        <begin position="176"/>
        <end position="200"/>
    </location>
</feature>
<name>A0ABP5PME5_9ACTN</name>
<gene>
    <name evidence="2" type="ORF">GCM10009850_083230</name>
</gene>
<dbReference type="Gene3D" id="3.30.460.40">
    <property type="match status" value="1"/>
</dbReference>
<dbReference type="InterPro" id="IPR019646">
    <property type="entry name" value="Aminoglyc_AdlTrfase"/>
</dbReference>
<sequence length="200" mass="22098">MPSGECPRPILSHYAAHVNADEVLAIYRDLDAEGVPVWIDGGWCVDALLGRQTREHSDLDLAVAREHARRLRELFGRWGYAPIPRQDTTDWSYVVAKGSSSVDVHVFEYDDQGRNTYGIEYPHGSLTGTGVIAGQEVRCVGAEWMFRFKTAYPPQDKDLEDVRALGEAYGFEIPATHRGRSAGHASPARGKARTVKGDSA</sequence>
<dbReference type="InterPro" id="IPR043519">
    <property type="entry name" value="NT_sf"/>
</dbReference>
<dbReference type="SUPFAM" id="SSF81301">
    <property type="entry name" value="Nucleotidyltransferase"/>
    <property type="match status" value="1"/>
</dbReference>
<comment type="caution">
    <text evidence="2">The sequence shown here is derived from an EMBL/GenBank/DDBJ whole genome shotgun (WGS) entry which is preliminary data.</text>
</comment>
<protein>
    <submittedName>
        <fullName evidence="2">Aminoglycoside nucleotidyltransferase</fullName>
    </submittedName>
</protein>
<evidence type="ECO:0000313" key="2">
    <source>
        <dbReference type="EMBL" id="GAA2212861.1"/>
    </source>
</evidence>
<organism evidence="2 3">
    <name type="scientific">Nonomuraea monospora</name>
    <dbReference type="NCBI Taxonomy" id="568818"/>
    <lineage>
        <taxon>Bacteria</taxon>
        <taxon>Bacillati</taxon>
        <taxon>Actinomycetota</taxon>
        <taxon>Actinomycetes</taxon>
        <taxon>Streptosporangiales</taxon>
        <taxon>Streptosporangiaceae</taxon>
        <taxon>Nonomuraea</taxon>
    </lineage>
</organism>
<dbReference type="EMBL" id="BAAAQX010000029">
    <property type="protein sequence ID" value="GAA2212861.1"/>
    <property type="molecule type" value="Genomic_DNA"/>
</dbReference>